<protein>
    <submittedName>
        <fullName evidence="2">Uncharacterized protein</fullName>
    </submittedName>
</protein>
<name>A0AAE0IQM0_9PEZI</name>
<evidence type="ECO:0000256" key="1">
    <source>
        <dbReference type="SAM" id="Phobius"/>
    </source>
</evidence>
<evidence type="ECO:0000313" key="3">
    <source>
        <dbReference type="Proteomes" id="UP001283341"/>
    </source>
</evidence>
<keyword evidence="1" id="KW-0472">Membrane</keyword>
<keyword evidence="3" id="KW-1185">Reference proteome</keyword>
<proteinExistence type="predicted"/>
<dbReference type="Proteomes" id="UP001283341">
    <property type="component" value="Unassembled WGS sequence"/>
</dbReference>
<organism evidence="2 3">
    <name type="scientific">Apodospora peruviana</name>
    <dbReference type="NCBI Taxonomy" id="516989"/>
    <lineage>
        <taxon>Eukaryota</taxon>
        <taxon>Fungi</taxon>
        <taxon>Dikarya</taxon>
        <taxon>Ascomycota</taxon>
        <taxon>Pezizomycotina</taxon>
        <taxon>Sordariomycetes</taxon>
        <taxon>Sordariomycetidae</taxon>
        <taxon>Sordariales</taxon>
        <taxon>Lasiosphaeriaceae</taxon>
        <taxon>Apodospora</taxon>
    </lineage>
</organism>
<keyword evidence="1" id="KW-0812">Transmembrane</keyword>
<dbReference type="EMBL" id="JAUEDM010000001">
    <property type="protein sequence ID" value="KAK3329157.1"/>
    <property type="molecule type" value="Genomic_DNA"/>
</dbReference>
<evidence type="ECO:0000313" key="2">
    <source>
        <dbReference type="EMBL" id="KAK3329157.1"/>
    </source>
</evidence>
<reference evidence="2" key="2">
    <citation type="submission" date="2023-06" db="EMBL/GenBank/DDBJ databases">
        <authorList>
            <consortium name="Lawrence Berkeley National Laboratory"/>
            <person name="Haridas S."/>
            <person name="Hensen N."/>
            <person name="Bonometti L."/>
            <person name="Westerberg I."/>
            <person name="Brannstrom I.O."/>
            <person name="Guillou S."/>
            <person name="Cros-Aarteil S."/>
            <person name="Calhoun S."/>
            <person name="Kuo A."/>
            <person name="Mondo S."/>
            <person name="Pangilinan J."/>
            <person name="Riley R."/>
            <person name="Labutti K."/>
            <person name="Andreopoulos B."/>
            <person name="Lipzen A."/>
            <person name="Chen C."/>
            <person name="Yanf M."/>
            <person name="Daum C."/>
            <person name="Ng V."/>
            <person name="Clum A."/>
            <person name="Steindorff A."/>
            <person name="Ohm R."/>
            <person name="Martin F."/>
            <person name="Silar P."/>
            <person name="Natvig D."/>
            <person name="Lalanne C."/>
            <person name="Gautier V."/>
            <person name="Ament-Velasquez S.L."/>
            <person name="Kruys A."/>
            <person name="Hutchinson M.I."/>
            <person name="Powell A.J."/>
            <person name="Barry K."/>
            <person name="Miller A.N."/>
            <person name="Grigoriev I.V."/>
            <person name="Debuchy R."/>
            <person name="Gladieux P."/>
            <person name="Thoren M.H."/>
            <person name="Johannesson H."/>
        </authorList>
    </citation>
    <scope>NUCLEOTIDE SEQUENCE</scope>
    <source>
        <strain evidence="2">CBS 118394</strain>
    </source>
</reference>
<gene>
    <name evidence="2" type="ORF">B0H66DRAFT_526549</name>
</gene>
<reference evidence="2" key="1">
    <citation type="journal article" date="2023" name="Mol. Phylogenet. Evol.">
        <title>Genome-scale phylogeny and comparative genomics of the fungal order Sordariales.</title>
        <authorList>
            <person name="Hensen N."/>
            <person name="Bonometti L."/>
            <person name="Westerberg I."/>
            <person name="Brannstrom I.O."/>
            <person name="Guillou S."/>
            <person name="Cros-Aarteil S."/>
            <person name="Calhoun S."/>
            <person name="Haridas S."/>
            <person name="Kuo A."/>
            <person name="Mondo S."/>
            <person name="Pangilinan J."/>
            <person name="Riley R."/>
            <person name="LaButti K."/>
            <person name="Andreopoulos B."/>
            <person name="Lipzen A."/>
            <person name="Chen C."/>
            <person name="Yan M."/>
            <person name="Daum C."/>
            <person name="Ng V."/>
            <person name="Clum A."/>
            <person name="Steindorff A."/>
            <person name="Ohm R.A."/>
            <person name="Martin F."/>
            <person name="Silar P."/>
            <person name="Natvig D.O."/>
            <person name="Lalanne C."/>
            <person name="Gautier V."/>
            <person name="Ament-Velasquez S.L."/>
            <person name="Kruys A."/>
            <person name="Hutchinson M.I."/>
            <person name="Powell A.J."/>
            <person name="Barry K."/>
            <person name="Miller A.N."/>
            <person name="Grigoriev I.V."/>
            <person name="Debuchy R."/>
            <person name="Gladieux P."/>
            <person name="Hiltunen Thoren M."/>
            <person name="Johannesson H."/>
        </authorList>
    </citation>
    <scope>NUCLEOTIDE SEQUENCE</scope>
    <source>
        <strain evidence="2">CBS 118394</strain>
    </source>
</reference>
<comment type="caution">
    <text evidence="2">The sequence shown here is derived from an EMBL/GenBank/DDBJ whole genome shotgun (WGS) entry which is preliminary data.</text>
</comment>
<sequence>MFDYDFLATILICLVLFVGGFYTCEVIMVARFTSNGSLRHRIRKPHFQYGIKQTHQCGQWRQPNALLRLFSKVEDHKTWLQRSLNDSRSAEKANDDTIQKLESALEALQSYLNRLRIRRGRTTASREPSKRDAQNACFQTSWIPQLDMRQMPYGHDPQRHLGLRTLAHVTGALLRNPVPVQDSSLLLAPYGTAPQTSVLHEKAMQPQWPAVDSTTHLVAAPLEQVARDEDVEMIDVSPLSSPINTAPQASVLLEQAVKPQLPAVVLTATHLVVAPMVQDEEDDDIDMIDIEQWKSVWTTDMLEMFESHSIRASDPEKTLDSEEVARLFEEHIVTGFDDSISIHESVTVEVKNEVVEVILALLFLSAMLFDMIHFDHISLLLGDLGSGAVPTYGHEFWVQRYWL</sequence>
<accession>A0AAE0IQM0</accession>
<dbReference type="AlphaFoldDB" id="A0AAE0IQM0"/>
<feature type="transmembrane region" description="Helical" evidence="1">
    <location>
        <begin position="6"/>
        <end position="33"/>
    </location>
</feature>
<keyword evidence="1" id="KW-1133">Transmembrane helix</keyword>